<evidence type="ECO:0000313" key="1">
    <source>
        <dbReference type="EMBL" id="UWX56456.1"/>
    </source>
</evidence>
<dbReference type="Pfam" id="PF19867">
    <property type="entry name" value="DUF6340"/>
    <property type="match status" value="1"/>
</dbReference>
<organism evidence="1 2">
    <name type="scientific">Maribacter litopenaei</name>
    <dbReference type="NCBI Taxonomy" id="2976127"/>
    <lineage>
        <taxon>Bacteria</taxon>
        <taxon>Pseudomonadati</taxon>
        <taxon>Bacteroidota</taxon>
        <taxon>Flavobacteriia</taxon>
        <taxon>Flavobacteriales</taxon>
        <taxon>Flavobacteriaceae</taxon>
        <taxon>Maribacter</taxon>
    </lineage>
</organism>
<accession>A0ABY5YBN4</accession>
<sequence>MKYISQVLIVFTLTILGVGCSTTKEVAITFKEPSPVTLTNEIKTIGIIDATEQSLVKLEGQSNLDAVAASDEQWLSVNGTEASIEGLLDALSKDRRFQGVKLIDRSDIAKSLGSVQLDQATWNKIGELCKENKVDAIFALAHFDVDTRLTVRKATITETDLMRTQQRVKGQEITMETLIENGWRIFDPNKKEIIDEIVTNDQLITSSQGKDLTEAFNNLGGRRQSALDFSKNTGVAYGQRLLPYEQQVLREYFVKGDKGLNEAHVLIQEGQIAEAKNRLKPLVMDENTDLGSKASYNLAVLNEYQGDVEAAVEWTLKSIELKRRPLNEEYLKILKSRQTKNILLQQQYPEIGSLD</sequence>
<dbReference type="RefSeq" id="WP_260575092.1">
    <property type="nucleotide sequence ID" value="NZ_CP104205.1"/>
</dbReference>
<keyword evidence="2" id="KW-1185">Reference proteome</keyword>
<gene>
    <name evidence="1" type="ORF">NYZ99_09840</name>
</gene>
<evidence type="ECO:0000313" key="2">
    <source>
        <dbReference type="Proteomes" id="UP001059209"/>
    </source>
</evidence>
<proteinExistence type="predicted"/>
<protein>
    <submittedName>
        <fullName evidence="1">Tetratricopeptide repeat protein</fullName>
    </submittedName>
</protein>
<dbReference type="EMBL" id="CP104205">
    <property type="protein sequence ID" value="UWX56456.1"/>
    <property type="molecule type" value="Genomic_DNA"/>
</dbReference>
<dbReference type="InterPro" id="IPR045921">
    <property type="entry name" value="DUF6340"/>
</dbReference>
<reference evidence="1" key="1">
    <citation type="submission" date="2022-09" db="EMBL/GenBank/DDBJ databases">
        <title>Maribacter litopenaei sp. nov., isolated from the intestinal tract of the Pacific White Shrimp, Litopenaeus vannamei.</title>
        <authorList>
            <person name="Kim S.Y."/>
            <person name="Hwang C.Y."/>
        </authorList>
    </citation>
    <scope>NUCLEOTIDE SEQUENCE</scope>
    <source>
        <strain evidence="1">HL-LV01</strain>
    </source>
</reference>
<dbReference type="PROSITE" id="PS51257">
    <property type="entry name" value="PROKAR_LIPOPROTEIN"/>
    <property type="match status" value="1"/>
</dbReference>
<dbReference type="Proteomes" id="UP001059209">
    <property type="component" value="Chromosome"/>
</dbReference>
<name>A0ABY5YBN4_9FLAO</name>